<dbReference type="GO" id="GO:0046872">
    <property type="term" value="F:metal ion binding"/>
    <property type="evidence" value="ECO:0007669"/>
    <property type="project" value="UniProtKB-KW"/>
</dbReference>
<keyword evidence="5" id="KW-0201">Cytochrome c-type biogenesis</keyword>
<dbReference type="Proteomes" id="UP000196573">
    <property type="component" value="Unassembled WGS sequence"/>
</dbReference>
<dbReference type="AlphaFoldDB" id="A0A1X7AJN1"/>
<accession>A0A1X7AJN1</accession>
<keyword evidence="4 7" id="KW-0732">Signal</keyword>
<dbReference type="InterPro" id="IPR038297">
    <property type="entry name" value="CcmH/CycL/NrfF/Ccl2_sf"/>
</dbReference>
<evidence type="ECO:0000259" key="8">
    <source>
        <dbReference type="Pfam" id="PF03918"/>
    </source>
</evidence>
<evidence type="ECO:0000256" key="3">
    <source>
        <dbReference type="ARBA" id="ARBA00022723"/>
    </source>
</evidence>
<feature type="signal peptide" evidence="7">
    <location>
        <begin position="1"/>
        <end position="23"/>
    </location>
</feature>
<reference evidence="9 10" key="1">
    <citation type="submission" date="2017-03" db="EMBL/GenBank/DDBJ databases">
        <authorList>
            <person name="Afonso C.L."/>
            <person name="Miller P.J."/>
            <person name="Scott M.A."/>
            <person name="Spackman E."/>
            <person name="Goraichik I."/>
            <person name="Dimitrov K.M."/>
            <person name="Suarez D.L."/>
            <person name="Swayne D.E."/>
        </authorList>
    </citation>
    <scope>NUCLEOTIDE SEQUENCE [LARGE SCALE GENOMIC DNA]</scope>
    <source>
        <strain evidence="9">SB41UT1</strain>
    </source>
</reference>
<feature type="chain" id="PRO_5011814307" description="Cytochrome c-type biogenesis protein" evidence="7">
    <location>
        <begin position="24"/>
        <end position="164"/>
    </location>
</feature>
<evidence type="ECO:0000256" key="2">
    <source>
        <dbReference type="ARBA" id="ARBA00022617"/>
    </source>
</evidence>
<dbReference type="PANTHER" id="PTHR47870">
    <property type="entry name" value="CYTOCHROME C-TYPE BIOGENESIS PROTEIN CCMH"/>
    <property type="match status" value="1"/>
</dbReference>
<keyword evidence="7" id="KW-0812">Transmembrane</keyword>
<dbReference type="OrthoDB" id="9804975at2"/>
<feature type="transmembrane region" description="Helical" evidence="7">
    <location>
        <begin position="107"/>
        <end position="128"/>
    </location>
</feature>
<evidence type="ECO:0000256" key="1">
    <source>
        <dbReference type="ARBA" id="ARBA00010342"/>
    </source>
</evidence>
<dbReference type="FunFam" id="1.10.8.640:FF:000001">
    <property type="entry name" value="Cytochrome c-type biogenesis protein"/>
    <property type="match status" value="1"/>
</dbReference>
<protein>
    <recommendedName>
        <fullName evidence="7">Cytochrome c-type biogenesis protein</fullName>
    </recommendedName>
</protein>
<gene>
    <name evidence="9" type="primary">ccmH</name>
    <name evidence="9" type="ORF">EHSB41UT_01353</name>
</gene>
<sequence>MRWLSSFLSAVALTFMVAVPSQAAIDTWTFENPEQQERYYTLGKELRCPKCDGQSIGDSNAPIANDLRGVIYEKLQAGQTDEQIVDFMVDRYGEFVLYKPRMEGKTLWLWLGPFLFVLIGFVVLLVVIRRSRSTGPAVVTELSDEERERLNQLLGKEHGRSKES</sequence>
<feature type="domain" description="CcmH/CycL/Ccl2/NrfF N-terminal" evidence="8">
    <location>
        <begin position="12"/>
        <end position="154"/>
    </location>
</feature>
<dbReference type="GO" id="GO:0017004">
    <property type="term" value="P:cytochrome complex assembly"/>
    <property type="evidence" value="ECO:0007669"/>
    <property type="project" value="UniProtKB-KW"/>
</dbReference>
<dbReference type="GO" id="GO:0005886">
    <property type="term" value="C:plasma membrane"/>
    <property type="evidence" value="ECO:0007669"/>
    <property type="project" value="TreeGrafter"/>
</dbReference>
<evidence type="ECO:0000256" key="5">
    <source>
        <dbReference type="ARBA" id="ARBA00022748"/>
    </source>
</evidence>
<keyword evidence="6 7" id="KW-0408">Iron</keyword>
<proteinExistence type="inferred from homology"/>
<dbReference type="CDD" id="cd16378">
    <property type="entry name" value="CcmH_N"/>
    <property type="match status" value="1"/>
</dbReference>
<dbReference type="RefSeq" id="WP_087108209.1">
    <property type="nucleotide sequence ID" value="NZ_CBCSCN010000009.1"/>
</dbReference>
<organism evidence="9 10">
    <name type="scientific">Parendozoicomonas haliclonae</name>
    <dbReference type="NCBI Taxonomy" id="1960125"/>
    <lineage>
        <taxon>Bacteria</taxon>
        <taxon>Pseudomonadati</taxon>
        <taxon>Pseudomonadota</taxon>
        <taxon>Gammaproteobacteria</taxon>
        <taxon>Oceanospirillales</taxon>
        <taxon>Endozoicomonadaceae</taxon>
        <taxon>Parendozoicomonas</taxon>
    </lineage>
</organism>
<keyword evidence="2 7" id="KW-0349">Heme</keyword>
<keyword evidence="7" id="KW-0472">Membrane</keyword>
<comment type="similarity">
    <text evidence="1 7">Belongs to the CcmH/CycL/Ccl2/NrfF family.</text>
</comment>
<dbReference type="EMBL" id="FWPT01000003">
    <property type="protein sequence ID" value="SMA41899.1"/>
    <property type="molecule type" value="Genomic_DNA"/>
</dbReference>
<keyword evidence="7" id="KW-1133">Transmembrane helix</keyword>
<dbReference type="PANTHER" id="PTHR47870:SF1">
    <property type="entry name" value="CYTOCHROME C-TYPE BIOGENESIS PROTEIN CCMH"/>
    <property type="match status" value="1"/>
</dbReference>
<keyword evidence="10" id="KW-1185">Reference proteome</keyword>
<dbReference type="Gene3D" id="1.10.8.640">
    <property type="entry name" value="Cytochrome C biogenesis protein"/>
    <property type="match status" value="1"/>
</dbReference>
<keyword evidence="3 7" id="KW-0479">Metal-binding</keyword>
<evidence type="ECO:0000256" key="6">
    <source>
        <dbReference type="ARBA" id="ARBA00023004"/>
    </source>
</evidence>
<name>A0A1X7AJN1_9GAMM</name>
<evidence type="ECO:0000256" key="4">
    <source>
        <dbReference type="ARBA" id="ARBA00022729"/>
    </source>
</evidence>
<evidence type="ECO:0000313" key="10">
    <source>
        <dbReference type="Proteomes" id="UP000196573"/>
    </source>
</evidence>
<dbReference type="Pfam" id="PF03918">
    <property type="entry name" value="CcmH"/>
    <property type="match status" value="1"/>
</dbReference>
<dbReference type="InterPro" id="IPR051263">
    <property type="entry name" value="C-type_cytochrome_biogenesis"/>
</dbReference>
<evidence type="ECO:0000313" key="9">
    <source>
        <dbReference type="EMBL" id="SMA41899.1"/>
    </source>
</evidence>
<comment type="function">
    <text evidence="7">Possible subunit of a heme lyase.</text>
</comment>
<evidence type="ECO:0000256" key="7">
    <source>
        <dbReference type="RuleBase" id="RU364112"/>
    </source>
</evidence>
<dbReference type="InterPro" id="IPR005616">
    <property type="entry name" value="CcmH/CycL/Ccl2/NrfF_N"/>
</dbReference>